<reference evidence="2" key="1">
    <citation type="journal article" date="2020" name="Microb. Genom.">
        <title>Genetic diversity of clinical and environmental Mucorales isolates obtained from an investigation of mucormycosis cases among solid organ transplant recipients.</title>
        <authorList>
            <person name="Nguyen M.H."/>
            <person name="Kaul D."/>
            <person name="Muto C."/>
            <person name="Cheng S.J."/>
            <person name="Richter R.A."/>
            <person name="Bruno V.M."/>
            <person name="Liu G."/>
            <person name="Beyhan S."/>
            <person name="Sundermann A.J."/>
            <person name="Mounaud S."/>
            <person name="Pasculle A.W."/>
            <person name="Nierman W.C."/>
            <person name="Driscoll E."/>
            <person name="Cumbie R."/>
            <person name="Clancy C.J."/>
            <person name="Dupont C.L."/>
        </authorList>
    </citation>
    <scope>NUCLEOTIDE SEQUENCE</scope>
    <source>
        <strain evidence="2">GL11</strain>
    </source>
</reference>
<accession>A0A9P6WT89</accession>
<keyword evidence="3" id="KW-1185">Reference proteome</keyword>
<name>A0A9P6WT89_RHIOR</name>
<evidence type="ECO:0000256" key="1">
    <source>
        <dbReference type="SAM" id="MobiDB-lite"/>
    </source>
</evidence>
<feature type="region of interest" description="Disordered" evidence="1">
    <location>
        <begin position="1"/>
        <end position="38"/>
    </location>
</feature>
<gene>
    <name evidence="2" type="ORF">G6F64_014575</name>
</gene>
<sequence>MRLTLIRKSATPNRPIEIATSSRPSDRSSRPNEKRMVPVFTSVPTTPHIRPNSVIATPLSGEPRDIVAPASKPSSMIEKISVGPNLNATSTSSGDAKIMTMMPTDAAKNEQIIVMPSAVPPVPWLVSG</sequence>
<feature type="compositionally biased region" description="Basic and acidic residues" evidence="1">
    <location>
        <begin position="24"/>
        <end position="36"/>
    </location>
</feature>
<proteinExistence type="predicted"/>
<dbReference type="EMBL" id="JAANQT010008878">
    <property type="protein sequence ID" value="KAG1279482.1"/>
    <property type="molecule type" value="Genomic_DNA"/>
</dbReference>
<evidence type="ECO:0000313" key="3">
    <source>
        <dbReference type="Proteomes" id="UP000716291"/>
    </source>
</evidence>
<protein>
    <submittedName>
        <fullName evidence="2">Uncharacterized protein</fullName>
    </submittedName>
</protein>
<organism evidence="2 3">
    <name type="scientific">Rhizopus oryzae</name>
    <name type="common">Mucormycosis agent</name>
    <name type="synonym">Rhizopus arrhizus var. delemar</name>
    <dbReference type="NCBI Taxonomy" id="64495"/>
    <lineage>
        <taxon>Eukaryota</taxon>
        <taxon>Fungi</taxon>
        <taxon>Fungi incertae sedis</taxon>
        <taxon>Mucoromycota</taxon>
        <taxon>Mucoromycotina</taxon>
        <taxon>Mucoromycetes</taxon>
        <taxon>Mucorales</taxon>
        <taxon>Mucorineae</taxon>
        <taxon>Rhizopodaceae</taxon>
        <taxon>Rhizopus</taxon>
    </lineage>
</organism>
<comment type="caution">
    <text evidence="2">The sequence shown here is derived from an EMBL/GenBank/DDBJ whole genome shotgun (WGS) entry which is preliminary data.</text>
</comment>
<dbReference type="AlphaFoldDB" id="A0A9P6WT89"/>
<dbReference type="Proteomes" id="UP000716291">
    <property type="component" value="Unassembled WGS sequence"/>
</dbReference>
<evidence type="ECO:0000313" key="2">
    <source>
        <dbReference type="EMBL" id="KAG1279482.1"/>
    </source>
</evidence>